<feature type="domain" description="Reverse transcriptase" evidence="1">
    <location>
        <begin position="94"/>
        <end position="341"/>
    </location>
</feature>
<accession>A0A841EGL1</accession>
<dbReference type="InterPro" id="IPR000477">
    <property type="entry name" value="RT_dom"/>
</dbReference>
<dbReference type="Proteomes" id="UP000578077">
    <property type="component" value="Unassembled WGS sequence"/>
</dbReference>
<evidence type="ECO:0000259" key="1">
    <source>
        <dbReference type="PROSITE" id="PS50878"/>
    </source>
</evidence>
<comment type="caution">
    <text evidence="2">The sequence shown here is derived from an EMBL/GenBank/DDBJ whole genome shotgun (WGS) entry which is preliminary data.</text>
</comment>
<keyword evidence="3" id="KW-1185">Reference proteome</keyword>
<dbReference type="InterPro" id="IPR013597">
    <property type="entry name" value="Mat_intron_G2"/>
</dbReference>
<gene>
    <name evidence="2" type="ORF">HNR25_003739</name>
</gene>
<name>A0A841EGL1_9ACTN</name>
<keyword evidence="2" id="KW-0695">RNA-directed DNA polymerase</keyword>
<dbReference type="CDD" id="cd01651">
    <property type="entry name" value="RT_G2_intron"/>
    <property type="match status" value="1"/>
</dbReference>
<dbReference type="SUPFAM" id="SSF56672">
    <property type="entry name" value="DNA/RNA polymerases"/>
    <property type="match status" value="1"/>
</dbReference>
<dbReference type="GO" id="GO:0003964">
    <property type="term" value="F:RNA-directed DNA polymerase activity"/>
    <property type="evidence" value="ECO:0007669"/>
    <property type="project" value="UniProtKB-KW"/>
</dbReference>
<keyword evidence="2" id="KW-0808">Transferase</keyword>
<dbReference type="AlphaFoldDB" id="A0A841EGL1"/>
<dbReference type="PANTHER" id="PTHR34047">
    <property type="entry name" value="NUCLEAR INTRON MATURASE 1, MITOCHONDRIAL-RELATED"/>
    <property type="match status" value="1"/>
</dbReference>
<dbReference type="PANTHER" id="PTHR34047:SF8">
    <property type="entry name" value="PROTEIN YKFC"/>
    <property type="match status" value="1"/>
</dbReference>
<reference evidence="2 3" key="1">
    <citation type="submission" date="2020-08" db="EMBL/GenBank/DDBJ databases">
        <title>Sequencing the genomes of 1000 actinobacteria strains.</title>
        <authorList>
            <person name="Klenk H.-P."/>
        </authorList>
    </citation>
    <scope>NUCLEOTIDE SEQUENCE [LARGE SCALE GENOMIC DNA]</scope>
    <source>
        <strain evidence="2 3">DSM 44593</strain>
    </source>
</reference>
<dbReference type="EC" id="2.7.7.49" evidence="2"/>
<dbReference type="NCBIfam" id="TIGR04416">
    <property type="entry name" value="group_II_RT_mat"/>
    <property type="match status" value="1"/>
</dbReference>
<dbReference type="PROSITE" id="PS50878">
    <property type="entry name" value="RT_POL"/>
    <property type="match status" value="1"/>
</dbReference>
<evidence type="ECO:0000313" key="2">
    <source>
        <dbReference type="EMBL" id="MBB5999988.1"/>
    </source>
</evidence>
<dbReference type="RefSeq" id="WP_184637151.1">
    <property type="nucleotide sequence ID" value="NZ_BAABKT010000011.1"/>
</dbReference>
<dbReference type="EMBL" id="JACHLY010000001">
    <property type="protein sequence ID" value="MBB5999988.1"/>
    <property type="molecule type" value="Genomic_DNA"/>
</dbReference>
<dbReference type="InterPro" id="IPR043502">
    <property type="entry name" value="DNA/RNA_pol_sf"/>
</dbReference>
<protein>
    <submittedName>
        <fullName evidence="2">RNA-directed DNA polymerase</fullName>
        <ecNumber evidence="2">2.7.7.49</ecNumber>
    </submittedName>
</protein>
<proteinExistence type="predicted"/>
<dbReference type="Pfam" id="PF00078">
    <property type="entry name" value="RVT_1"/>
    <property type="match status" value="1"/>
</dbReference>
<sequence>MSGATLVNTGVPFDAATAASRVLGIQSKLHDRAAADPGRRFDDLFNLVADPAFLLQAWRRVRANTGARTAGVDGWTAYEIENTGDGLAGFLARIRADVKARVFVPLPVAERRIPKSGGKVRRLGIPTIRDRVVQASLKLVLEPIFETGFSSSSYGFRPGRRAQDAIEDVIHHARVGYEWVFETDIAACFDEISHPVLMDRVRARVGDKKVLALVKAFLHAGVLTGEGDLRNTPSGTPQGGILSPLLANIALSAIDEHFDAQWDRHGGNTGRRRHRRRGGATYRLVRYADDLVVLVHGTVGHAHALRGEVADVAARLGLRLAADKTRTVHIDDGFDFLGFRIQRHTQWGTDRRRVYSYPSVKAAKAVRAKVKEMTGRQTMNMDPAVVFTRLGQILRGWTNYYRHGASKIAFSELDHYVWHRVWKWLRRRHRRRHWRWIVRTYGSPRDRWGYAADGVDLFRPAAVPIQRYLYRGNAIPLPWSRQSENS</sequence>
<organism evidence="2 3">
    <name type="scientific">Streptomonospora salina</name>
    <dbReference type="NCBI Taxonomy" id="104205"/>
    <lineage>
        <taxon>Bacteria</taxon>
        <taxon>Bacillati</taxon>
        <taxon>Actinomycetota</taxon>
        <taxon>Actinomycetes</taxon>
        <taxon>Streptosporangiales</taxon>
        <taxon>Nocardiopsidaceae</taxon>
        <taxon>Streptomonospora</taxon>
    </lineage>
</organism>
<dbReference type="InterPro" id="IPR030931">
    <property type="entry name" value="Group_II_RT_mat"/>
</dbReference>
<evidence type="ECO:0000313" key="3">
    <source>
        <dbReference type="Proteomes" id="UP000578077"/>
    </source>
</evidence>
<dbReference type="Pfam" id="PF08388">
    <property type="entry name" value="GIIM"/>
    <property type="match status" value="1"/>
</dbReference>
<keyword evidence="2" id="KW-0548">Nucleotidyltransferase</keyword>
<dbReference type="InterPro" id="IPR051083">
    <property type="entry name" value="GrpII_Intron_Splice-Mob/Def"/>
</dbReference>